<dbReference type="GeneID" id="115620974"/>
<evidence type="ECO:0000256" key="9">
    <source>
        <dbReference type="RuleBase" id="RU000461"/>
    </source>
</evidence>
<comment type="cofactor">
    <cofactor evidence="1 8">
        <name>heme</name>
        <dbReference type="ChEBI" id="CHEBI:30413"/>
    </cofactor>
</comment>
<dbReference type="GO" id="GO:0020037">
    <property type="term" value="F:heme binding"/>
    <property type="evidence" value="ECO:0007669"/>
    <property type="project" value="InterPro"/>
</dbReference>
<dbReference type="PANTHER" id="PTHR24279:SF120">
    <property type="entry name" value="CYTOCHROME P450"/>
    <property type="match status" value="1"/>
</dbReference>
<keyword evidence="7 9" id="KW-0503">Monooxygenase</keyword>
<dbReference type="GO" id="GO:0016705">
    <property type="term" value="F:oxidoreductase activity, acting on paired donors, with incorporation or reduction of molecular oxygen"/>
    <property type="evidence" value="ECO:0007669"/>
    <property type="project" value="InterPro"/>
</dbReference>
<protein>
    <submittedName>
        <fullName evidence="11">Probable cytochrome P450 12e1, mitochondrial</fullName>
    </submittedName>
</protein>
<dbReference type="InterPro" id="IPR036396">
    <property type="entry name" value="Cyt_P450_sf"/>
</dbReference>
<keyword evidence="3 8" id="KW-0349">Heme</keyword>
<dbReference type="GO" id="GO:0004497">
    <property type="term" value="F:monooxygenase activity"/>
    <property type="evidence" value="ECO:0007669"/>
    <property type="project" value="UniProtKB-KW"/>
</dbReference>
<dbReference type="GO" id="GO:0005506">
    <property type="term" value="F:iron ion binding"/>
    <property type="evidence" value="ECO:0007669"/>
    <property type="project" value="InterPro"/>
</dbReference>
<comment type="similarity">
    <text evidence="2 9">Belongs to the cytochrome P450 family.</text>
</comment>
<gene>
    <name evidence="11" type="primary">LOC115620974</name>
</gene>
<evidence type="ECO:0000313" key="10">
    <source>
        <dbReference type="Proteomes" id="UP000504634"/>
    </source>
</evidence>
<dbReference type="Gene3D" id="1.10.630.10">
    <property type="entry name" value="Cytochrome P450"/>
    <property type="match status" value="1"/>
</dbReference>
<dbReference type="InterPro" id="IPR050479">
    <property type="entry name" value="CYP11_CYP27_families"/>
</dbReference>
<dbReference type="SUPFAM" id="SSF48264">
    <property type="entry name" value="Cytochrome P450"/>
    <property type="match status" value="1"/>
</dbReference>
<dbReference type="Pfam" id="PF00067">
    <property type="entry name" value="p450"/>
    <property type="match status" value="1"/>
</dbReference>
<keyword evidence="10" id="KW-1185">Reference proteome</keyword>
<name>A0A6J2T4Z9_DROLE</name>
<sequence>MLCRQLYVQRRFCARLSVRAVNTKAGQVLEPVPSVALEQAKPFAELPGPSKLEMIRAFLPGGRYRGKPVFEMFMDLARRHGEIFRLPSIASNEVVLTMNPKDYEIIFRNEGQWPYRRSFETFTYYKTVHRRDVFGADDGLVSGNGPEWGKMRTAVNPILLQPRNARLYIKNLLQVNNEFLQRIRNIRDPNTLEMPDDFAEDIRRLVLESIGSVALNTHLGLLGAQRESEEAKQMIKALENIIEIGFELDMLPAIWKYVPIPKFKLMMRSLDTITDICIKNIEEAINRIESTAKDSQVTNDADLEKSLLEKLLRHDRRTAIIVAMDLLFAGTDPTVVSLSGILLLLAKNPSKQARLLEELQNVLPSKDAPLTMDNMQNLPYLRACIKEGIRLYPVGPGTLRRMPHDVVLSGYRVVAGTDVGIAANIQVANSEEFVPRVREFLPERWLRNESANLVGDIASPFMYLPFGFGPRSCAGKRIVDMILEIAVARLVRNFDIGFNYPIENAFKAQFFVKPNIPFNFKFVEREK</sequence>
<evidence type="ECO:0000256" key="5">
    <source>
        <dbReference type="ARBA" id="ARBA00023002"/>
    </source>
</evidence>
<evidence type="ECO:0000256" key="8">
    <source>
        <dbReference type="PIRSR" id="PIRSR602401-1"/>
    </source>
</evidence>
<evidence type="ECO:0000256" key="6">
    <source>
        <dbReference type="ARBA" id="ARBA00023004"/>
    </source>
</evidence>
<dbReference type="PRINTS" id="PR00385">
    <property type="entry name" value="P450"/>
</dbReference>
<accession>A0A6J2T4Z9</accession>
<evidence type="ECO:0000256" key="1">
    <source>
        <dbReference type="ARBA" id="ARBA00001971"/>
    </source>
</evidence>
<dbReference type="Proteomes" id="UP000504634">
    <property type="component" value="Unplaced"/>
</dbReference>
<dbReference type="InterPro" id="IPR001128">
    <property type="entry name" value="Cyt_P450"/>
</dbReference>
<evidence type="ECO:0000313" key="11">
    <source>
        <dbReference type="RefSeq" id="XP_030370355.1"/>
    </source>
</evidence>
<dbReference type="CTD" id="41272"/>
<dbReference type="RefSeq" id="XP_030370355.1">
    <property type="nucleotide sequence ID" value="XM_030514495.1"/>
</dbReference>
<keyword evidence="5 9" id="KW-0560">Oxidoreductase</keyword>
<dbReference type="PRINTS" id="PR00463">
    <property type="entry name" value="EP450I"/>
</dbReference>
<organism evidence="10 11">
    <name type="scientific">Drosophila lebanonensis</name>
    <name type="common">Fruit fly</name>
    <name type="synonym">Scaptodrosophila lebanonensis</name>
    <dbReference type="NCBI Taxonomy" id="7225"/>
    <lineage>
        <taxon>Eukaryota</taxon>
        <taxon>Metazoa</taxon>
        <taxon>Ecdysozoa</taxon>
        <taxon>Arthropoda</taxon>
        <taxon>Hexapoda</taxon>
        <taxon>Insecta</taxon>
        <taxon>Pterygota</taxon>
        <taxon>Neoptera</taxon>
        <taxon>Endopterygota</taxon>
        <taxon>Diptera</taxon>
        <taxon>Brachycera</taxon>
        <taxon>Muscomorpha</taxon>
        <taxon>Ephydroidea</taxon>
        <taxon>Drosophilidae</taxon>
        <taxon>Scaptodrosophila</taxon>
    </lineage>
</organism>
<evidence type="ECO:0000256" key="2">
    <source>
        <dbReference type="ARBA" id="ARBA00010617"/>
    </source>
</evidence>
<dbReference type="OrthoDB" id="3945418at2759"/>
<reference evidence="11" key="1">
    <citation type="submission" date="2025-08" db="UniProtKB">
        <authorList>
            <consortium name="RefSeq"/>
        </authorList>
    </citation>
    <scope>IDENTIFICATION</scope>
    <source>
        <strain evidence="11">11010-0011.00</strain>
        <tissue evidence="11">Whole body</tissue>
    </source>
</reference>
<feature type="binding site" description="axial binding residue" evidence="8">
    <location>
        <position position="473"/>
    </location>
    <ligand>
        <name>heme</name>
        <dbReference type="ChEBI" id="CHEBI:30413"/>
    </ligand>
    <ligandPart>
        <name>Fe</name>
        <dbReference type="ChEBI" id="CHEBI:18248"/>
    </ligandPart>
</feature>
<dbReference type="FunFam" id="1.10.630.10:FF:000006">
    <property type="entry name" value="Cytochrome P450 302a1, mitochondrial"/>
    <property type="match status" value="1"/>
</dbReference>
<keyword evidence="6 8" id="KW-0408">Iron</keyword>
<evidence type="ECO:0000256" key="4">
    <source>
        <dbReference type="ARBA" id="ARBA00022723"/>
    </source>
</evidence>
<evidence type="ECO:0000256" key="3">
    <source>
        <dbReference type="ARBA" id="ARBA00022617"/>
    </source>
</evidence>
<keyword evidence="4 8" id="KW-0479">Metal-binding</keyword>
<dbReference type="InterPro" id="IPR002401">
    <property type="entry name" value="Cyt_P450_E_grp-I"/>
</dbReference>
<proteinExistence type="inferred from homology"/>
<evidence type="ECO:0000256" key="7">
    <source>
        <dbReference type="ARBA" id="ARBA00023033"/>
    </source>
</evidence>
<dbReference type="CDD" id="cd11054">
    <property type="entry name" value="CYP24A1-like"/>
    <property type="match status" value="1"/>
</dbReference>
<dbReference type="PANTHER" id="PTHR24279">
    <property type="entry name" value="CYTOCHROME P450"/>
    <property type="match status" value="1"/>
</dbReference>
<dbReference type="PROSITE" id="PS00086">
    <property type="entry name" value="CYTOCHROME_P450"/>
    <property type="match status" value="1"/>
</dbReference>
<dbReference type="AlphaFoldDB" id="A0A6J2T4Z9"/>
<dbReference type="InterPro" id="IPR017972">
    <property type="entry name" value="Cyt_P450_CS"/>
</dbReference>